<proteinExistence type="inferred from homology"/>
<feature type="active site" evidence="4">
    <location>
        <position position="255"/>
    </location>
</feature>
<keyword evidence="3 5" id="KW-0560">Oxidoreductase</keyword>
<evidence type="ECO:0000313" key="10">
    <source>
        <dbReference type="Proteomes" id="UP000191010"/>
    </source>
</evidence>
<reference evidence="8 9" key="1">
    <citation type="journal article" date="2016" name="Front. Microbiol.">
        <title>Genomic Resource of Rice Seed Associated Bacteria.</title>
        <authorList>
            <person name="Midha S."/>
            <person name="Bansal K."/>
            <person name="Sharma S."/>
            <person name="Kumar N."/>
            <person name="Patil P.P."/>
            <person name="Chaudhry V."/>
            <person name="Patil P.B."/>
        </authorList>
    </citation>
    <scope>NUCLEOTIDE SEQUENCE [LARGE SCALE GENOMIC DNA]</scope>
    <source>
        <strain evidence="8 9">NS96</strain>
    </source>
</reference>
<organism evidence="8 9">
    <name type="scientific">Pseudomonas parafulva</name>
    <dbReference type="NCBI Taxonomy" id="157782"/>
    <lineage>
        <taxon>Bacteria</taxon>
        <taxon>Pseudomonadati</taxon>
        <taxon>Pseudomonadota</taxon>
        <taxon>Gammaproteobacteria</taxon>
        <taxon>Pseudomonadales</taxon>
        <taxon>Pseudomonadaceae</taxon>
        <taxon>Pseudomonas</taxon>
    </lineage>
</organism>
<dbReference type="PANTHER" id="PTHR43353:SF5">
    <property type="entry name" value="SUCCINATE-SEMIALDEHYDE DEHYDROGENASE, MITOCHONDRIAL"/>
    <property type="match status" value="1"/>
</dbReference>
<dbReference type="GO" id="GO:0009450">
    <property type="term" value="P:gamma-aminobutyric acid catabolic process"/>
    <property type="evidence" value="ECO:0007669"/>
    <property type="project" value="InterPro"/>
</dbReference>
<reference evidence="7 10" key="2">
    <citation type="submission" date="2017-02" db="EMBL/GenBank/DDBJ databases">
        <authorList>
            <person name="Guo L."/>
        </authorList>
    </citation>
    <scope>NUCLEOTIDE SEQUENCE [LARGE SCALE GENOMIC DNA]</scope>
    <source>
        <strain evidence="7 10">PRS09-11288</strain>
    </source>
</reference>
<feature type="domain" description="Aldehyde dehydrogenase" evidence="6">
    <location>
        <begin position="19"/>
        <end position="475"/>
    </location>
</feature>
<dbReference type="InterPro" id="IPR016161">
    <property type="entry name" value="Ald_DH/histidinol_DH"/>
</dbReference>
<evidence type="ECO:0000256" key="3">
    <source>
        <dbReference type="ARBA" id="ARBA00023002"/>
    </source>
</evidence>
<dbReference type="SUPFAM" id="SSF53720">
    <property type="entry name" value="ALDH-like"/>
    <property type="match status" value="1"/>
</dbReference>
<evidence type="ECO:0000256" key="5">
    <source>
        <dbReference type="RuleBase" id="RU003345"/>
    </source>
</evidence>
<dbReference type="GO" id="GO:0004777">
    <property type="term" value="F:succinate-semialdehyde dehydrogenase (NAD+) activity"/>
    <property type="evidence" value="ECO:0007669"/>
    <property type="project" value="TreeGrafter"/>
</dbReference>
<dbReference type="Gene3D" id="3.40.605.10">
    <property type="entry name" value="Aldehyde Dehydrogenase, Chain A, domain 1"/>
    <property type="match status" value="1"/>
</dbReference>
<dbReference type="PROSITE" id="PS00687">
    <property type="entry name" value="ALDEHYDE_DEHYDR_GLU"/>
    <property type="match status" value="1"/>
</dbReference>
<evidence type="ECO:0000313" key="7">
    <source>
        <dbReference type="EMBL" id="AQW66897.1"/>
    </source>
</evidence>
<dbReference type="PANTHER" id="PTHR43353">
    <property type="entry name" value="SUCCINATE-SEMIALDEHYDE DEHYDROGENASE, MITOCHONDRIAL"/>
    <property type="match status" value="1"/>
</dbReference>
<evidence type="ECO:0000256" key="4">
    <source>
        <dbReference type="PROSITE-ProRule" id="PRU10007"/>
    </source>
</evidence>
<dbReference type="Gene3D" id="3.40.309.10">
    <property type="entry name" value="Aldehyde Dehydrogenase, Chain A, domain 2"/>
    <property type="match status" value="1"/>
</dbReference>
<dbReference type="InterPro" id="IPR016162">
    <property type="entry name" value="Ald_DH_N"/>
</dbReference>
<dbReference type="FunFam" id="3.40.605.10:FF:000005">
    <property type="entry name" value="Succinate-semialdehyde dehydrogenase I"/>
    <property type="match status" value="1"/>
</dbReference>
<comment type="similarity">
    <text evidence="1 5">Belongs to the aldehyde dehydrogenase family.</text>
</comment>
<dbReference type="FunFam" id="3.40.309.10:FF:000004">
    <property type="entry name" value="Succinate-semialdehyde dehydrogenase I"/>
    <property type="match status" value="1"/>
</dbReference>
<name>A0AAJ0PH49_9PSED</name>
<dbReference type="Pfam" id="PF00171">
    <property type="entry name" value="Aldedh"/>
    <property type="match status" value="1"/>
</dbReference>
<dbReference type="RefSeq" id="WP_023535744.1">
    <property type="nucleotide sequence ID" value="NZ_CP019952.1"/>
</dbReference>
<dbReference type="GO" id="GO:0005829">
    <property type="term" value="C:cytosol"/>
    <property type="evidence" value="ECO:0007669"/>
    <property type="project" value="TreeGrafter"/>
</dbReference>
<evidence type="ECO:0000256" key="1">
    <source>
        <dbReference type="ARBA" id="ARBA00009986"/>
    </source>
</evidence>
<dbReference type="EC" id="1.2.1.16" evidence="8"/>
<keyword evidence="10" id="KW-1185">Reference proteome</keyword>
<dbReference type="AlphaFoldDB" id="A0AAJ0PH49"/>
<evidence type="ECO:0000259" key="6">
    <source>
        <dbReference type="Pfam" id="PF00171"/>
    </source>
</evidence>
<dbReference type="InterPro" id="IPR010102">
    <property type="entry name" value="Succ_semiAld_DH"/>
</dbReference>
<dbReference type="CDD" id="cd07103">
    <property type="entry name" value="ALDH_F5_SSADH_GabD"/>
    <property type="match status" value="1"/>
</dbReference>
<evidence type="ECO:0000256" key="2">
    <source>
        <dbReference type="ARBA" id="ARBA00022857"/>
    </source>
</evidence>
<gene>
    <name evidence="8" type="primary">gabD</name>
    <name evidence="7" type="ORF">B2J77_01005</name>
    <name evidence="8" type="ORF">NS96R_00215</name>
</gene>
<dbReference type="InterPro" id="IPR050740">
    <property type="entry name" value="Aldehyde_DH_Superfamily"/>
</dbReference>
<dbReference type="InterPro" id="IPR016160">
    <property type="entry name" value="Ald_DH_CS_CYS"/>
</dbReference>
<evidence type="ECO:0000313" key="8">
    <source>
        <dbReference type="EMBL" id="KTT20441.1"/>
    </source>
</evidence>
<dbReference type="InterPro" id="IPR016163">
    <property type="entry name" value="Ald_DH_C"/>
</dbReference>
<dbReference type="NCBIfam" id="NF008415">
    <property type="entry name" value="PRK11241.1"/>
    <property type="match status" value="1"/>
</dbReference>
<dbReference type="EMBL" id="LDSN01000001">
    <property type="protein sequence ID" value="KTT20441.1"/>
    <property type="molecule type" value="Genomic_DNA"/>
</dbReference>
<sequence>MQLKDAQLFRQQAFINGEWLDADSGQTINVTNPATGEVIGTVPKMGTAETRRAIEAADKALPAWRALTAKERSTKLRRWFELMIENQDDLARLMTTEQGKPLAEAKGEIAYAASFIEWFAEEAKRVYGDTIPGHQPDKRLIVIKQPIGVTAAITPWNFPAAMITRKAGPALAAGCTMVLKPASQTPYSALALVELANRAGIPAGVLSVVTGSAGEVGGELTGNALVRKLSFTGSTEIGRQLMQECAKDIKKVSLELGGNAPFIVFDDADLDKAVEGAIISKYRNNGQTCVCANRIYVQDGVYDAFAQKLAAAVAKLKIGNGLEDGTTTGPLIDGKAVAKVQEHIEDAVSKGAKVLSGGKLIEGNFFEPTILVDVPKTAAVAKEETFGPLAPLFRFKDEAEVIAMSNDTEFGLASYFYARDMSRVFRVAEALEYGMVGINTGLISNEVAPFGGIKASGLGREGSKYGIEDYLEIKYLCISV</sequence>
<dbReference type="EMBL" id="CP019952">
    <property type="protein sequence ID" value="AQW66897.1"/>
    <property type="molecule type" value="Genomic_DNA"/>
</dbReference>
<protein>
    <submittedName>
        <fullName evidence="7 8">Succinate-semialdehyde dehydrogenase</fullName>
        <ecNumber evidence="8">1.2.1.16</ecNumber>
    </submittedName>
</protein>
<dbReference type="PROSITE" id="PS00070">
    <property type="entry name" value="ALDEHYDE_DEHYDR_CYS"/>
    <property type="match status" value="1"/>
</dbReference>
<evidence type="ECO:0000313" key="9">
    <source>
        <dbReference type="Proteomes" id="UP000071644"/>
    </source>
</evidence>
<dbReference type="Proteomes" id="UP000191010">
    <property type="component" value="Chromosome"/>
</dbReference>
<dbReference type="InterPro" id="IPR029510">
    <property type="entry name" value="Ald_DH_CS_GLU"/>
</dbReference>
<dbReference type="InterPro" id="IPR015590">
    <property type="entry name" value="Aldehyde_DH_dom"/>
</dbReference>
<accession>A0AAJ0PH49</accession>
<keyword evidence="2" id="KW-0521">NADP</keyword>
<dbReference type="Proteomes" id="UP000071644">
    <property type="component" value="Unassembled WGS sequence"/>
</dbReference>
<dbReference type="NCBIfam" id="TIGR01780">
    <property type="entry name" value="SSADH"/>
    <property type="match status" value="1"/>
</dbReference>